<keyword evidence="4" id="KW-1185">Reference proteome</keyword>
<evidence type="ECO:0000313" key="3">
    <source>
        <dbReference type="EMBL" id="QTD98135.1"/>
    </source>
</evidence>
<protein>
    <recommendedName>
        <fullName evidence="5">Lipoprotein</fullName>
    </recommendedName>
</protein>
<organism evidence="3 4">
    <name type="scientific">Streptomyces cyanogenus</name>
    <dbReference type="NCBI Taxonomy" id="80860"/>
    <lineage>
        <taxon>Bacteria</taxon>
        <taxon>Bacillati</taxon>
        <taxon>Actinomycetota</taxon>
        <taxon>Actinomycetes</taxon>
        <taxon>Kitasatosporales</taxon>
        <taxon>Streptomycetaceae</taxon>
        <taxon>Streptomyces</taxon>
    </lineage>
</organism>
<evidence type="ECO:0000256" key="2">
    <source>
        <dbReference type="SAM" id="SignalP"/>
    </source>
</evidence>
<feature type="chain" id="PRO_5046169857" description="Lipoprotein" evidence="2">
    <location>
        <begin position="31"/>
        <end position="177"/>
    </location>
</feature>
<reference evidence="3 4" key="1">
    <citation type="submission" date="2021-03" db="EMBL/GenBank/DDBJ databases">
        <title>Complete genome sequence of Streptomyces cyanogenus S136, producer of anticancer angucycline landomycin A.</title>
        <authorList>
            <person name="Hrab P."/>
            <person name="Ruckert C."/>
            <person name="Busche T."/>
            <person name="Ostash I."/>
            <person name="Kalinowski J."/>
            <person name="Fedorenko V."/>
            <person name="Yushchuk O."/>
            <person name="Ostash B."/>
        </authorList>
    </citation>
    <scope>NUCLEOTIDE SEQUENCE [LARGE SCALE GENOMIC DNA]</scope>
    <source>
        <strain evidence="3 4">S136</strain>
    </source>
</reference>
<keyword evidence="2" id="KW-0732">Signal</keyword>
<dbReference type="Proteomes" id="UP000663908">
    <property type="component" value="Chromosome"/>
</dbReference>
<proteinExistence type="predicted"/>
<sequence length="177" mass="18205">MTCSNLRTAQLAGCSVLVSAFLLTSCTVSAGGGDRADSSQSPAPSPARTTTEQSEKDLGEQARAALAAVRSGTPVEAGAERVTDGIHTEPTLSKGKTYRISLACAGNGNAQLTFVPANAGRKTAVPCDLSVVQQRITTAKPVRVDVDGTRGSTGVIAWQINAVQSIARSQAVFFSPN</sequence>
<name>A0ABX7TN22_STRCY</name>
<feature type="signal peptide" evidence="2">
    <location>
        <begin position="1"/>
        <end position="30"/>
    </location>
</feature>
<evidence type="ECO:0000313" key="4">
    <source>
        <dbReference type="Proteomes" id="UP000663908"/>
    </source>
</evidence>
<dbReference type="EMBL" id="CP071839">
    <property type="protein sequence ID" value="QTD98135.1"/>
    <property type="molecule type" value="Genomic_DNA"/>
</dbReference>
<evidence type="ECO:0008006" key="5">
    <source>
        <dbReference type="Google" id="ProtNLM"/>
    </source>
</evidence>
<gene>
    <name evidence="3" type="ORF">S1361_12310</name>
</gene>
<feature type="region of interest" description="Disordered" evidence="1">
    <location>
        <begin position="32"/>
        <end position="60"/>
    </location>
</feature>
<dbReference type="PROSITE" id="PS51257">
    <property type="entry name" value="PROKAR_LIPOPROTEIN"/>
    <property type="match status" value="1"/>
</dbReference>
<accession>A0ABX7TN22</accession>
<feature type="compositionally biased region" description="Low complexity" evidence="1">
    <location>
        <begin position="38"/>
        <end position="51"/>
    </location>
</feature>
<evidence type="ECO:0000256" key="1">
    <source>
        <dbReference type="SAM" id="MobiDB-lite"/>
    </source>
</evidence>